<dbReference type="OrthoDB" id="329139at2759"/>
<dbReference type="Proteomes" id="UP000053240">
    <property type="component" value="Unassembled WGS sequence"/>
</dbReference>
<proteinExistence type="inferred from homology"/>
<accession>A0A0N1PH80</accession>
<comment type="subcellular location">
    <subcellularLocation>
        <location evidence="1">Nucleus</location>
    </subcellularLocation>
</comment>
<dbReference type="PANTHER" id="PTHR15840">
    <property type="entry name" value="CGI-121 FAMILY MEMBER"/>
    <property type="match status" value="1"/>
</dbReference>
<evidence type="ECO:0000313" key="6">
    <source>
        <dbReference type="EMBL" id="KPJ18300.1"/>
    </source>
</evidence>
<dbReference type="SUPFAM" id="SSF143870">
    <property type="entry name" value="PF0523-like"/>
    <property type="match status" value="1"/>
</dbReference>
<dbReference type="GO" id="GO:0002949">
    <property type="term" value="P:tRNA threonylcarbamoyladenosine modification"/>
    <property type="evidence" value="ECO:0007669"/>
    <property type="project" value="TreeGrafter"/>
</dbReference>
<comment type="similarity">
    <text evidence="2 5">Belongs to the CGI121/TPRKB family.</text>
</comment>
<organism evidence="6 7">
    <name type="scientific">Papilio machaon</name>
    <name type="common">Old World swallowtail butterfly</name>
    <dbReference type="NCBI Taxonomy" id="76193"/>
    <lineage>
        <taxon>Eukaryota</taxon>
        <taxon>Metazoa</taxon>
        <taxon>Ecdysozoa</taxon>
        <taxon>Arthropoda</taxon>
        <taxon>Hexapoda</taxon>
        <taxon>Insecta</taxon>
        <taxon>Pterygota</taxon>
        <taxon>Neoptera</taxon>
        <taxon>Endopterygota</taxon>
        <taxon>Lepidoptera</taxon>
        <taxon>Glossata</taxon>
        <taxon>Ditrysia</taxon>
        <taxon>Papilionoidea</taxon>
        <taxon>Papilionidae</taxon>
        <taxon>Papilioninae</taxon>
        <taxon>Papilio</taxon>
    </lineage>
</organism>
<gene>
    <name evidence="6" type="ORF">RR48_04746</name>
</gene>
<dbReference type="KEGG" id="pmac:106721385"/>
<keyword evidence="4 5" id="KW-0539">Nucleus</keyword>
<dbReference type="GO" id="GO:0005829">
    <property type="term" value="C:cytosol"/>
    <property type="evidence" value="ECO:0007669"/>
    <property type="project" value="TreeGrafter"/>
</dbReference>
<dbReference type="Gene3D" id="3.30.2380.10">
    <property type="entry name" value="CGI121/TPRKB"/>
    <property type="match status" value="1"/>
</dbReference>
<dbReference type="STRING" id="76193.A0A0N1PH80"/>
<evidence type="ECO:0000256" key="2">
    <source>
        <dbReference type="ARBA" id="ARBA00005546"/>
    </source>
</evidence>
<dbReference type="NCBIfam" id="NF011465">
    <property type="entry name" value="PRK14886.1-1"/>
    <property type="match status" value="1"/>
</dbReference>
<evidence type="ECO:0000313" key="7">
    <source>
        <dbReference type="Proteomes" id="UP000053240"/>
    </source>
</evidence>
<dbReference type="EMBL" id="KQ460044">
    <property type="protein sequence ID" value="KPJ18300.1"/>
    <property type="molecule type" value="Genomic_DNA"/>
</dbReference>
<evidence type="ECO:0000256" key="5">
    <source>
        <dbReference type="RuleBase" id="RU004398"/>
    </source>
</evidence>
<dbReference type="GO" id="GO:0005634">
    <property type="term" value="C:nucleus"/>
    <property type="evidence" value="ECO:0007669"/>
    <property type="project" value="UniProtKB-SubCell"/>
</dbReference>
<evidence type="ECO:0000256" key="1">
    <source>
        <dbReference type="ARBA" id="ARBA00004123"/>
    </source>
</evidence>
<dbReference type="InterPro" id="IPR013926">
    <property type="entry name" value="CGI121/TPRKB"/>
</dbReference>
<keyword evidence="3" id="KW-0819">tRNA processing</keyword>
<dbReference type="AlphaFoldDB" id="A0A0N1PH80"/>
<evidence type="ECO:0000256" key="4">
    <source>
        <dbReference type="ARBA" id="ARBA00023242"/>
    </source>
</evidence>
<protein>
    <submittedName>
        <fullName evidence="6">TP53RK-binding protein</fullName>
    </submittedName>
</protein>
<dbReference type="GO" id="GO:0000408">
    <property type="term" value="C:EKC/KEOPS complex"/>
    <property type="evidence" value="ECO:0007669"/>
    <property type="project" value="TreeGrafter"/>
</dbReference>
<dbReference type="Pfam" id="PF08617">
    <property type="entry name" value="CGI-121"/>
    <property type="match status" value="1"/>
</dbReference>
<reference evidence="6 7" key="1">
    <citation type="journal article" date="2015" name="Nat. Commun.">
        <title>Outbred genome sequencing and CRISPR/Cas9 gene editing in butterflies.</title>
        <authorList>
            <person name="Li X."/>
            <person name="Fan D."/>
            <person name="Zhang W."/>
            <person name="Liu G."/>
            <person name="Zhang L."/>
            <person name="Zhao L."/>
            <person name="Fang X."/>
            <person name="Chen L."/>
            <person name="Dong Y."/>
            <person name="Chen Y."/>
            <person name="Ding Y."/>
            <person name="Zhao R."/>
            <person name="Feng M."/>
            <person name="Zhu Y."/>
            <person name="Feng Y."/>
            <person name="Jiang X."/>
            <person name="Zhu D."/>
            <person name="Xiang H."/>
            <person name="Feng X."/>
            <person name="Li S."/>
            <person name="Wang J."/>
            <person name="Zhang G."/>
            <person name="Kronforst M.R."/>
            <person name="Wang W."/>
        </authorList>
    </citation>
    <scope>NUCLEOTIDE SEQUENCE [LARGE SCALE GENOMIC DNA]</scope>
    <source>
        <strain evidence="6">Ya'a_city_454_Pm</strain>
        <tissue evidence="6">Whole body</tissue>
    </source>
</reference>
<dbReference type="PANTHER" id="PTHR15840:SF10">
    <property type="entry name" value="EKC_KEOPS COMPLEX SUBUNIT TPRKB"/>
    <property type="match status" value="1"/>
</dbReference>
<evidence type="ECO:0000256" key="3">
    <source>
        <dbReference type="ARBA" id="ARBA00022694"/>
    </source>
</evidence>
<name>A0A0N1PH80_PAPMA</name>
<sequence length="177" mass="19960">MSYEPYICNLDPEIKTSLKVYLFNHVQNVEEIRSNIMNGTWKCAAIKPNLIIDLFQIAVAANKAVLAEKSQAMLTRTVYAEILFNLSLSKNISQSLSKFGVETDRSLLICFLVTADSDESETILKQIKGELSPISDLEKFTDMQEVKNIYKLNNVKSDVNLLNLIITKMVTKSIIAH</sequence>
<dbReference type="InterPro" id="IPR036504">
    <property type="entry name" value="CGI121/TPRKB_sf"/>
</dbReference>
<dbReference type="InParanoid" id="A0A0N1PH80"/>
<keyword evidence="7" id="KW-1185">Reference proteome</keyword>